<organism evidence="4 5">
    <name type="scientific">Symbiobacterium terraclitae</name>
    <dbReference type="NCBI Taxonomy" id="557451"/>
    <lineage>
        <taxon>Bacteria</taxon>
        <taxon>Bacillati</taxon>
        <taxon>Bacillota</taxon>
        <taxon>Clostridia</taxon>
        <taxon>Eubacteriales</taxon>
        <taxon>Symbiobacteriaceae</taxon>
        <taxon>Symbiobacterium</taxon>
    </lineage>
</organism>
<dbReference type="PANTHER" id="PTHR21666:SF270">
    <property type="entry name" value="MUREIN HYDROLASE ACTIVATOR ENVC"/>
    <property type="match status" value="1"/>
</dbReference>
<feature type="transmembrane region" description="Helical" evidence="2">
    <location>
        <begin position="20"/>
        <end position="39"/>
    </location>
</feature>
<evidence type="ECO:0000256" key="2">
    <source>
        <dbReference type="SAM" id="Phobius"/>
    </source>
</evidence>
<reference evidence="4 5" key="1">
    <citation type="submission" date="2021-03" db="EMBL/GenBank/DDBJ databases">
        <title>Genomic Encyclopedia of Type Strains, Phase IV (KMG-IV): sequencing the most valuable type-strain genomes for metagenomic binning, comparative biology and taxonomic classification.</title>
        <authorList>
            <person name="Goeker M."/>
        </authorList>
    </citation>
    <scope>NUCLEOTIDE SEQUENCE [LARGE SCALE GENOMIC DNA]</scope>
    <source>
        <strain evidence="4 5">DSM 27138</strain>
    </source>
</reference>
<accession>A0ABS4JXR0</accession>
<comment type="caution">
    <text evidence="4">The sequence shown here is derived from an EMBL/GenBank/DDBJ whole genome shotgun (WGS) entry which is preliminary data.</text>
</comment>
<sequence length="251" mass="25287">MKPVRGLPNLWPGSLPPERRLALVASALLFLLIGGMAFYQFRMAPAGPEPAPGAGTEPVPGEPAAAGTQASTGMPTGASTASGTAATSGTEAPDVPGRTADTGAPAETGVAAADDVEAVPAFSWPLSGVPVVVKAFGSVDQSLGDYRLYDAVALEATPGQPVVAAAAGRVVAVEEHPVDGTTVLLEHAAGRQTRYAGLDEVSVAEGDAVSAGEIIGQVGRPGPLRRNLGPHLAFSLLIEGEPVDPELHIDP</sequence>
<evidence type="ECO:0000259" key="3">
    <source>
        <dbReference type="Pfam" id="PF01551"/>
    </source>
</evidence>
<protein>
    <submittedName>
        <fullName evidence="4">Murein DD-endopeptidase MepM/ murein hydrolase activator NlpD</fullName>
    </submittedName>
</protein>
<feature type="compositionally biased region" description="Low complexity" evidence="1">
    <location>
        <begin position="52"/>
        <end position="92"/>
    </location>
</feature>
<keyword evidence="2" id="KW-1133">Transmembrane helix</keyword>
<dbReference type="SUPFAM" id="SSF51261">
    <property type="entry name" value="Duplicated hybrid motif"/>
    <property type="match status" value="1"/>
</dbReference>
<dbReference type="InterPro" id="IPR011055">
    <property type="entry name" value="Dup_hybrid_motif"/>
</dbReference>
<feature type="domain" description="M23ase beta-sheet core" evidence="3">
    <location>
        <begin position="151"/>
        <end position="245"/>
    </location>
</feature>
<evidence type="ECO:0000313" key="5">
    <source>
        <dbReference type="Proteomes" id="UP001519289"/>
    </source>
</evidence>
<dbReference type="InterPro" id="IPR016047">
    <property type="entry name" value="M23ase_b-sheet_dom"/>
</dbReference>
<dbReference type="RefSeq" id="WP_209467885.1">
    <property type="nucleotide sequence ID" value="NZ_JAGGLG010000035.1"/>
</dbReference>
<feature type="region of interest" description="Disordered" evidence="1">
    <location>
        <begin position="49"/>
        <end position="105"/>
    </location>
</feature>
<gene>
    <name evidence="4" type="ORF">J2Z79_003227</name>
</gene>
<dbReference type="Gene3D" id="2.70.70.10">
    <property type="entry name" value="Glucose Permease (Domain IIA)"/>
    <property type="match status" value="1"/>
</dbReference>
<dbReference type="GO" id="GO:0016787">
    <property type="term" value="F:hydrolase activity"/>
    <property type="evidence" value="ECO:0007669"/>
    <property type="project" value="UniProtKB-KW"/>
</dbReference>
<proteinExistence type="predicted"/>
<evidence type="ECO:0000313" key="4">
    <source>
        <dbReference type="EMBL" id="MBP2019785.1"/>
    </source>
</evidence>
<keyword evidence="2" id="KW-0812">Transmembrane</keyword>
<dbReference type="InterPro" id="IPR050570">
    <property type="entry name" value="Cell_wall_metabolism_enzyme"/>
</dbReference>
<evidence type="ECO:0000256" key="1">
    <source>
        <dbReference type="SAM" id="MobiDB-lite"/>
    </source>
</evidence>
<dbReference type="Proteomes" id="UP001519289">
    <property type="component" value="Unassembled WGS sequence"/>
</dbReference>
<dbReference type="PANTHER" id="PTHR21666">
    <property type="entry name" value="PEPTIDASE-RELATED"/>
    <property type="match status" value="1"/>
</dbReference>
<keyword evidence="2" id="KW-0472">Membrane</keyword>
<name>A0ABS4JXR0_9FIRM</name>
<dbReference type="EMBL" id="JAGGLG010000035">
    <property type="protein sequence ID" value="MBP2019785.1"/>
    <property type="molecule type" value="Genomic_DNA"/>
</dbReference>
<keyword evidence="4" id="KW-0378">Hydrolase</keyword>
<dbReference type="CDD" id="cd12797">
    <property type="entry name" value="M23_peptidase"/>
    <property type="match status" value="1"/>
</dbReference>
<dbReference type="Pfam" id="PF01551">
    <property type="entry name" value="Peptidase_M23"/>
    <property type="match status" value="1"/>
</dbReference>
<keyword evidence="5" id="KW-1185">Reference proteome</keyword>